<organism evidence="5 6">
    <name type="scientific">Ureibacillus galli</name>
    <dbReference type="NCBI Taxonomy" id="2762222"/>
    <lineage>
        <taxon>Bacteria</taxon>
        <taxon>Bacillati</taxon>
        <taxon>Bacillota</taxon>
        <taxon>Bacilli</taxon>
        <taxon>Bacillales</taxon>
        <taxon>Caryophanaceae</taxon>
        <taxon>Ureibacillus</taxon>
    </lineage>
</organism>
<dbReference type="InterPro" id="IPR042099">
    <property type="entry name" value="ANL_N_sf"/>
</dbReference>
<feature type="domain" description="AMP-dependent synthetase/ligase" evidence="3">
    <location>
        <begin position="10"/>
        <end position="360"/>
    </location>
</feature>
<dbReference type="Gene3D" id="3.30.300.30">
    <property type="match status" value="1"/>
</dbReference>
<keyword evidence="6" id="KW-1185">Reference proteome</keyword>
<dbReference type="RefSeq" id="WP_191707433.1">
    <property type="nucleotide sequence ID" value="NZ_JACSQA010000012.1"/>
</dbReference>
<comment type="caution">
    <text evidence="5">The sequence shown here is derived from an EMBL/GenBank/DDBJ whole genome shotgun (WGS) entry which is preliminary data.</text>
</comment>
<dbReference type="InterPro" id="IPR000873">
    <property type="entry name" value="AMP-dep_synth/lig_dom"/>
</dbReference>
<accession>A0ABR8XCK8</accession>
<sequence length="501" mass="56445">MGMFITEVLAQHAMDKPHASAIEFEGNRWTYQELLNNAQKIAGYLQQQGYKKGDIVAQFMLNSDLFMAVYYGVQLAGLTIMPINTKLAPPEVEYIFMHSEAKVLIFDEKIEETIKNSTYNFKETIDLSKIREILQADSVQYEPVSLQGNDTSVVMYTSGTTGKPKGVMLSHQNVYETAAIWSESMNMTKEDRMYICTPLFHCAGSHVFAVPTMYKGGTVVIEEAFSPSRSLKKLVETKASIFFGVPAMYTILLNMPELKNYHFEHLRLFCYGAAPMPYELVKRLKDTFPKVKVQNLYGQTENSPAASSLTDEYALQKIGSVGKPLTRTQIKIVDSYGEEVAVGEVGEICVKGPQVMKGYLHNPEETSHTIKNDWLYSGDLGRFDEEGFLYIVDRKKDMIIRGGENIYPIEVEEVLYQIPQVLEAAIVGVPHEVYGEVPKAFVVLKEGQSVSEEEIITYCSTQLAKYKVPIEVEFLEQLPRNASGKVLKHTLRPQVSKATHL</sequence>
<evidence type="ECO:0000259" key="4">
    <source>
        <dbReference type="Pfam" id="PF13193"/>
    </source>
</evidence>
<feature type="domain" description="AMP-binding enzyme C-terminal" evidence="4">
    <location>
        <begin position="410"/>
        <end position="485"/>
    </location>
</feature>
<evidence type="ECO:0000313" key="6">
    <source>
        <dbReference type="Proteomes" id="UP000640930"/>
    </source>
</evidence>
<comment type="similarity">
    <text evidence="1">Belongs to the ATP-dependent AMP-binding enzyme family.</text>
</comment>
<evidence type="ECO:0000259" key="3">
    <source>
        <dbReference type="Pfam" id="PF00501"/>
    </source>
</evidence>
<dbReference type="PANTHER" id="PTHR43201">
    <property type="entry name" value="ACYL-COA SYNTHETASE"/>
    <property type="match status" value="1"/>
</dbReference>
<dbReference type="InterPro" id="IPR045851">
    <property type="entry name" value="AMP-bd_C_sf"/>
</dbReference>
<dbReference type="Pfam" id="PF13193">
    <property type="entry name" value="AMP-binding_C"/>
    <property type="match status" value="1"/>
</dbReference>
<evidence type="ECO:0000256" key="1">
    <source>
        <dbReference type="ARBA" id="ARBA00006432"/>
    </source>
</evidence>
<gene>
    <name evidence="5" type="ORF">H9636_09600</name>
</gene>
<dbReference type="Gene3D" id="3.40.50.12780">
    <property type="entry name" value="N-terminal domain of ligase-like"/>
    <property type="match status" value="1"/>
</dbReference>
<dbReference type="Proteomes" id="UP000640930">
    <property type="component" value="Unassembled WGS sequence"/>
</dbReference>
<proteinExistence type="inferred from homology"/>
<dbReference type="InterPro" id="IPR025110">
    <property type="entry name" value="AMP-bd_C"/>
</dbReference>
<dbReference type="InterPro" id="IPR020845">
    <property type="entry name" value="AMP-binding_CS"/>
</dbReference>
<dbReference type="NCBIfam" id="NF004837">
    <property type="entry name" value="PRK06187.1"/>
    <property type="match status" value="1"/>
</dbReference>
<keyword evidence="2 5" id="KW-0436">Ligase</keyword>
<name>A0ABR8XCK8_9BACL</name>
<evidence type="ECO:0000256" key="2">
    <source>
        <dbReference type="ARBA" id="ARBA00022598"/>
    </source>
</evidence>
<evidence type="ECO:0000313" key="5">
    <source>
        <dbReference type="EMBL" id="MBD8026914.1"/>
    </source>
</evidence>
<dbReference type="CDD" id="cd17631">
    <property type="entry name" value="FACL_FadD13-like"/>
    <property type="match status" value="1"/>
</dbReference>
<dbReference type="GO" id="GO:0016874">
    <property type="term" value="F:ligase activity"/>
    <property type="evidence" value="ECO:0007669"/>
    <property type="project" value="UniProtKB-KW"/>
</dbReference>
<reference evidence="5 6" key="1">
    <citation type="submission" date="2020-08" db="EMBL/GenBank/DDBJ databases">
        <title>A Genomic Blueprint of the Chicken Gut Microbiome.</title>
        <authorList>
            <person name="Gilroy R."/>
            <person name="Ravi A."/>
            <person name="Getino M."/>
            <person name="Pursley I."/>
            <person name="Horton D.L."/>
            <person name="Alikhan N.-F."/>
            <person name="Baker D."/>
            <person name="Gharbi K."/>
            <person name="Hall N."/>
            <person name="Watson M."/>
            <person name="Adriaenssens E.M."/>
            <person name="Foster-Nyarko E."/>
            <person name="Jarju S."/>
            <person name="Secka A."/>
            <person name="Antonio M."/>
            <person name="Oren A."/>
            <person name="Chaudhuri R."/>
            <person name="La Ragione R.M."/>
            <person name="Hildebrand F."/>
            <person name="Pallen M.J."/>
        </authorList>
    </citation>
    <scope>NUCLEOTIDE SEQUENCE [LARGE SCALE GENOMIC DNA]</scope>
    <source>
        <strain evidence="5 6">Re31</strain>
    </source>
</reference>
<dbReference type="PANTHER" id="PTHR43201:SF5">
    <property type="entry name" value="MEDIUM-CHAIN ACYL-COA LIGASE ACSF2, MITOCHONDRIAL"/>
    <property type="match status" value="1"/>
</dbReference>
<dbReference type="EMBL" id="JACSQA010000012">
    <property type="protein sequence ID" value="MBD8026914.1"/>
    <property type="molecule type" value="Genomic_DNA"/>
</dbReference>
<protein>
    <submittedName>
        <fullName evidence="5">Long-chain fatty acid--CoA ligase</fullName>
    </submittedName>
</protein>
<dbReference type="PROSITE" id="PS00455">
    <property type="entry name" value="AMP_BINDING"/>
    <property type="match status" value="1"/>
</dbReference>
<dbReference type="SUPFAM" id="SSF56801">
    <property type="entry name" value="Acetyl-CoA synthetase-like"/>
    <property type="match status" value="1"/>
</dbReference>
<dbReference type="Pfam" id="PF00501">
    <property type="entry name" value="AMP-binding"/>
    <property type="match status" value="1"/>
</dbReference>